<dbReference type="Pfam" id="PF10502">
    <property type="entry name" value="Peptidase_S26"/>
    <property type="match status" value="1"/>
</dbReference>
<dbReference type="AlphaFoldDB" id="A0A9X4B170"/>
<comment type="similarity">
    <text evidence="3 9">Belongs to the peptidase S26 family.</text>
</comment>
<evidence type="ECO:0000313" key="12">
    <source>
        <dbReference type="Proteomes" id="UP001141183"/>
    </source>
</evidence>
<name>A0A9X4B170_9CLOT</name>
<evidence type="ECO:0000256" key="8">
    <source>
        <dbReference type="RuleBase" id="RU003993"/>
    </source>
</evidence>
<comment type="subcellular location">
    <subcellularLocation>
        <location evidence="2">Cell membrane</location>
        <topology evidence="2">Single-pass type II membrane protein</topology>
    </subcellularLocation>
    <subcellularLocation>
        <location evidence="9">Membrane</location>
        <topology evidence="9">Single-pass type II membrane protein</topology>
    </subcellularLocation>
</comment>
<dbReference type="InterPro" id="IPR019758">
    <property type="entry name" value="Pept_S26A_signal_pept_1_CS"/>
</dbReference>
<comment type="caution">
    <text evidence="11">The sequence shown here is derived from an EMBL/GenBank/DDBJ whole genome shotgun (WGS) entry which is preliminary data.</text>
</comment>
<evidence type="ECO:0000256" key="5">
    <source>
        <dbReference type="ARBA" id="ARBA00022670"/>
    </source>
</evidence>
<keyword evidence="8" id="KW-0812">Transmembrane</keyword>
<reference evidence="11" key="1">
    <citation type="submission" date="2022-05" db="EMBL/GenBank/DDBJ databases">
        <title>Draft genome sequence of Clostridium tertium strain CP3 isolated from Peru.</title>
        <authorList>
            <person name="Hurtado R."/>
            <person name="Lima L."/>
            <person name="Sousa T."/>
            <person name="Jaiswal A.K."/>
            <person name="Tiwari S."/>
            <person name="Maturrano L."/>
            <person name="Brenig B."/>
            <person name="Azevedo V."/>
        </authorList>
    </citation>
    <scope>NUCLEOTIDE SEQUENCE</scope>
    <source>
        <strain evidence="11">CP3</strain>
    </source>
</reference>
<evidence type="ECO:0000256" key="9">
    <source>
        <dbReference type="RuleBase" id="RU362042"/>
    </source>
</evidence>
<evidence type="ECO:0000256" key="7">
    <source>
        <dbReference type="PIRSR" id="PIRSR600223-1"/>
    </source>
</evidence>
<evidence type="ECO:0000256" key="3">
    <source>
        <dbReference type="ARBA" id="ARBA00009370"/>
    </source>
</evidence>
<keyword evidence="5 8" id="KW-0645">Protease</keyword>
<dbReference type="InterPro" id="IPR019757">
    <property type="entry name" value="Pept_S26A_signal_pept_1_Lys-AS"/>
</dbReference>
<dbReference type="PRINTS" id="PR00727">
    <property type="entry name" value="LEADERPTASE"/>
</dbReference>
<dbReference type="PANTHER" id="PTHR43390:SF1">
    <property type="entry name" value="CHLOROPLAST PROCESSING PEPTIDASE"/>
    <property type="match status" value="1"/>
</dbReference>
<keyword evidence="6 8" id="KW-0378">Hydrolase</keyword>
<evidence type="ECO:0000256" key="6">
    <source>
        <dbReference type="ARBA" id="ARBA00022801"/>
    </source>
</evidence>
<evidence type="ECO:0000313" key="11">
    <source>
        <dbReference type="EMBL" id="MDC4241475.1"/>
    </source>
</evidence>
<evidence type="ECO:0000256" key="1">
    <source>
        <dbReference type="ARBA" id="ARBA00000677"/>
    </source>
</evidence>
<dbReference type="InterPro" id="IPR019533">
    <property type="entry name" value="Peptidase_S26"/>
</dbReference>
<organism evidence="11 12">
    <name type="scientific">Clostridium tertium</name>
    <dbReference type="NCBI Taxonomy" id="1559"/>
    <lineage>
        <taxon>Bacteria</taxon>
        <taxon>Bacillati</taxon>
        <taxon>Bacillota</taxon>
        <taxon>Clostridia</taxon>
        <taxon>Eubacteriales</taxon>
        <taxon>Clostridiaceae</taxon>
        <taxon>Clostridium</taxon>
    </lineage>
</organism>
<feature type="active site" evidence="7">
    <location>
        <position position="99"/>
    </location>
</feature>
<evidence type="ECO:0000259" key="10">
    <source>
        <dbReference type="Pfam" id="PF10502"/>
    </source>
</evidence>
<dbReference type="Gene3D" id="2.10.109.10">
    <property type="entry name" value="Umud Fragment, subunit A"/>
    <property type="match status" value="1"/>
</dbReference>
<dbReference type="SUPFAM" id="SSF51306">
    <property type="entry name" value="LexA/Signal peptidase"/>
    <property type="match status" value="1"/>
</dbReference>
<feature type="transmembrane region" description="Helical" evidence="8">
    <location>
        <begin position="30"/>
        <end position="49"/>
    </location>
</feature>
<dbReference type="NCBIfam" id="TIGR02227">
    <property type="entry name" value="sigpep_I_bact"/>
    <property type="match status" value="1"/>
</dbReference>
<feature type="domain" description="Peptidase S26" evidence="10">
    <location>
        <begin position="28"/>
        <end position="179"/>
    </location>
</feature>
<dbReference type="CDD" id="cd06530">
    <property type="entry name" value="S26_SPase_I"/>
    <property type="match status" value="1"/>
</dbReference>
<dbReference type="GO" id="GO:0006465">
    <property type="term" value="P:signal peptide processing"/>
    <property type="evidence" value="ECO:0007669"/>
    <property type="project" value="InterPro"/>
</dbReference>
<dbReference type="InterPro" id="IPR019756">
    <property type="entry name" value="Pept_S26A_signal_pept_1_Ser-AS"/>
</dbReference>
<comment type="catalytic activity">
    <reaction evidence="1 8">
        <text>Cleavage of hydrophobic, N-terminal signal or leader sequences from secreted and periplasmic proteins.</text>
        <dbReference type="EC" id="3.4.21.89"/>
    </reaction>
</comment>
<evidence type="ECO:0000256" key="2">
    <source>
        <dbReference type="ARBA" id="ARBA00004401"/>
    </source>
</evidence>
<dbReference type="RefSeq" id="WP_008676379.1">
    <property type="nucleotide sequence ID" value="NZ_CABKOG010000002.1"/>
</dbReference>
<dbReference type="InterPro" id="IPR036286">
    <property type="entry name" value="LexA/Signal_pep-like_sf"/>
</dbReference>
<dbReference type="PANTHER" id="PTHR43390">
    <property type="entry name" value="SIGNAL PEPTIDASE I"/>
    <property type="match status" value="1"/>
</dbReference>
<proteinExistence type="inferred from homology"/>
<keyword evidence="8" id="KW-0472">Membrane</keyword>
<evidence type="ECO:0000256" key="4">
    <source>
        <dbReference type="ARBA" id="ARBA00013208"/>
    </source>
</evidence>
<dbReference type="Proteomes" id="UP001141183">
    <property type="component" value="Unassembled WGS sequence"/>
</dbReference>
<dbReference type="GO" id="GO:0004252">
    <property type="term" value="F:serine-type endopeptidase activity"/>
    <property type="evidence" value="ECO:0007669"/>
    <property type="project" value="InterPro"/>
</dbReference>
<dbReference type="PROSITE" id="PS00761">
    <property type="entry name" value="SPASE_I_3"/>
    <property type="match status" value="1"/>
</dbReference>
<dbReference type="GO" id="GO:0005886">
    <property type="term" value="C:plasma membrane"/>
    <property type="evidence" value="ECO:0007669"/>
    <property type="project" value="UniProtKB-SubCell"/>
</dbReference>
<dbReference type="GO" id="GO:0009003">
    <property type="term" value="F:signal peptidase activity"/>
    <property type="evidence" value="ECO:0007669"/>
    <property type="project" value="UniProtKB-EC"/>
</dbReference>
<dbReference type="InterPro" id="IPR000223">
    <property type="entry name" value="Pept_S26A_signal_pept_1"/>
</dbReference>
<feature type="active site" evidence="7">
    <location>
        <position position="58"/>
    </location>
</feature>
<dbReference type="EMBL" id="JAMRYU010000016">
    <property type="protein sequence ID" value="MDC4241475.1"/>
    <property type="molecule type" value="Genomic_DNA"/>
</dbReference>
<keyword evidence="8" id="KW-1133">Transmembrane helix</keyword>
<keyword evidence="12" id="KW-1185">Reference proteome</keyword>
<accession>A0A9X4B170</accession>
<sequence length="189" mass="21613">MSESNNVNEGIDIEEGKKDSNSKKSFITEWGIPIISAIILAFLINKFLLFKVLIPSESMVPTLNVGDRLFVTRVYNLEKLKRGDIIVFHSEELQDSLIKRLIGLPGDKIKIENGKVFVNGEELQENYIGAEDNFNGEYEVPEGKYFFLGDNRLWSKDSRYWINPYIDGEDISGKAQIKVYPFDQIGKIK</sequence>
<gene>
    <name evidence="11" type="primary">lepB</name>
    <name evidence="11" type="ORF">NE398_15160</name>
</gene>
<protein>
    <recommendedName>
        <fullName evidence="4 8">Signal peptidase I</fullName>
        <ecNumber evidence="4 8">3.4.21.89</ecNumber>
    </recommendedName>
</protein>
<dbReference type="PROSITE" id="PS00760">
    <property type="entry name" value="SPASE_I_2"/>
    <property type="match status" value="1"/>
</dbReference>
<dbReference type="EC" id="3.4.21.89" evidence="4 8"/>
<dbReference type="PROSITE" id="PS00501">
    <property type="entry name" value="SPASE_I_1"/>
    <property type="match status" value="1"/>
</dbReference>